<dbReference type="EMBL" id="AP019823">
    <property type="protein sequence ID" value="BBM39657.1"/>
    <property type="molecule type" value="Genomic_DNA"/>
</dbReference>
<reference evidence="2 3" key="1">
    <citation type="submission" date="2019-07" db="EMBL/GenBank/DDBJ databases">
        <title>Complete Genome Sequence of Leptotrichia hofstadii Strain JCM16775.</title>
        <authorList>
            <person name="Watanabe S."/>
            <person name="Cui L."/>
        </authorList>
    </citation>
    <scope>NUCLEOTIDE SEQUENCE [LARGE SCALE GENOMIC DNA]</scope>
    <source>
        <strain evidence="2 3">JCM16775</strain>
    </source>
</reference>
<dbReference type="AlphaFoldDB" id="A0A510JK59"/>
<feature type="chain" id="PRO_5022060633" description="DUF5105 domain-containing protein" evidence="1">
    <location>
        <begin position="19"/>
        <end position="238"/>
    </location>
</feature>
<evidence type="ECO:0008006" key="4">
    <source>
        <dbReference type="Google" id="ProtNLM"/>
    </source>
</evidence>
<evidence type="ECO:0000256" key="1">
    <source>
        <dbReference type="SAM" id="SignalP"/>
    </source>
</evidence>
<evidence type="ECO:0000313" key="3">
    <source>
        <dbReference type="Proteomes" id="UP000321892"/>
    </source>
</evidence>
<gene>
    <name evidence="2" type="ORF">JCM16775_2394</name>
</gene>
<keyword evidence="1" id="KW-0732">Signal</keyword>
<sequence length="238" mass="27567">MKKILFVIMLAAAGNILASNRSISETIRREKEEQRAANWEKKEIEYTLQRDLQDFFYSYVNAVIGENEKKLEKQAYNNLFDRNYIVSNSLKREIAEKYVRELAKEAIKESTLRFEAKQINHISENKVDVVFDIKARNLTRAANGLAINNDIIGRVVERARFGSVDELERIMKRRGNEPAKRNFYNVAVEELVSRFAEEIKNVTDEDVILDDLPATLQRVNGKWKVTNPVVTEDGIELK</sequence>
<dbReference type="RefSeq" id="WP_051254483.1">
    <property type="nucleotide sequence ID" value="NZ_AP019823.1"/>
</dbReference>
<protein>
    <recommendedName>
        <fullName evidence="4">DUF5105 domain-containing protein</fullName>
    </recommendedName>
</protein>
<proteinExistence type="predicted"/>
<organism evidence="2 3">
    <name type="scientific">Leptotrichia hofstadii</name>
    <dbReference type="NCBI Taxonomy" id="157688"/>
    <lineage>
        <taxon>Bacteria</taxon>
        <taxon>Fusobacteriati</taxon>
        <taxon>Fusobacteriota</taxon>
        <taxon>Fusobacteriia</taxon>
        <taxon>Fusobacteriales</taxon>
        <taxon>Leptotrichiaceae</taxon>
        <taxon>Leptotrichia</taxon>
    </lineage>
</organism>
<feature type="signal peptide" evidence="1">
    <location>
        <begin position="1"/>
        <end position="18"/>
    </location>
</feature>
<dbReference type="KEGG" id="lhf:JCM16775_2394"/>
<evidence type="ECO:0000313" key="2">
    <source>
        <dbReference type="EMBL" id="BBM39657.1"/>
    </source>
</evidence>
<keyword evidence="3" id="KW-1185">Reference proteome</keyword>
<name>A0A510JK59_9FUSO</name>
<dbReference type="OrthoDB" id="81706at2"/>
<accession>A0A510JK59</accession>
<dbReference type="Proteomes" id="UP000321892">
    <property type="component" value="Chromosome"/>
</dbReference>